<dbReference type="PROSITE" id="PS00107">
    <property type="entry name" value="PROTEIN_KINASE_ATP"/>
    <property type="match status" value="1"/>
</dbReference>
<dbReference type="Gene3D" id="3.30.200.20">
    <property type="entry name" value="Phosphorylase Kinase, domain 1"/>
    <property type="match status" value="1"/>
</dbReference>
<evidence type="ECO:0000256" key="3">
    <source>
        <dbReference type="ARBA" id="ARBA00022679"/>
    </source>
</evidence>
<feature type="domain" description="PASTA" evidence="14">
    <location>
        <begin position="440"/>
        <end position="505"/>
    </location>
</feature>
<dbReference type="SMART" id="SM00220">
    <property type="entry name" value="S_TKc"/>
    <property type="match status" value="1"/>
</dbReference>
<name>A0ABS9PYX3_9MICO</name>
<sequence>MSRLIGGRYELGEEIGRGGMATVHEAHDVRLGRRVAIKMLHAGRLGDRTFQGRFRREAQAAASLNHPHIVAVFDSGEDIVTNSVGVQEVIPYIVMERVQGHTLSQLMHDRGAFSADEAMRIVMRVLSALGYSHQRGIVHRDVKPGNVMLTDDGDVKVMDFGIARGGGESTATMTQTQAVIGTAQYLSPEQARGQDVDGRSDLYSAGCLLFELVTGRPPFVGDSPLAIAYQHVGEDPSLPSSHEHSIPRTLDTVIMHALVKDRDRRYQTADEFRDDLEAARAGRPLSPAAQATAAALFAPTESIDRADVLAGRPGGATSATAGGAGAAGAGGALAGGAAGALAGGDLAGGALAGGGAGGSAGGAAAGAAAAGGIRPDPGQRPEPVLRDDVAAGPPRDGHHTSSYPSIGEERDRNWIAWIVALLLLIGLAGFGVYWMTRPDPIQYKTVPNLMDQTEGTARSLLESSQLKGSFQPKESDKPKGIVVGQNPQPGAQQDPAYPVAVQVSTGPSDTAVPDVTKYTVASAKQRLVNYNLVAGKVTEIDDKTIPAGQVVRTDPAIGQTVPVGSTVALFVSTGKVAVPNVVGQDYTSAAKTLTDAGFRVARKDEPSRDTRDLVLDQDVREGSQPPGTKITLTVAVPAAIPTVTVTTTAPAPTPTTPRPRPTQTTPPSTQPTSSPPTSPPTSPVTPPTP</sequence>
<keyword evidence="4" id="KW-0677">Repeat</keyword>
<gene>
    <name evidence="15" type="ORF">MHL29_02820</name>
</gene>
<keyword evidence="7 10" id="KW-0067">ATP-binding</keyword>
<feature type="region of interest" description="Disordered" evidence="11">
    <location>
        <begin position="364"/>
        <end position="406"/>
    </location>
</feature>
<evidence type="ECO:0000259" key="13">
    <source>
        <dbReference type="PROSITE" id="PS50011"/>
    </source>
</evidence>
<keyword evidence="2" id="KW-0723">Serine/threonine-protein kinase</keyword>
<keyword evidence="6" id="KW-0418">Kinase</keyword>
<evidence type="ECO:0000256" key="9">
    <source>
        <dbReference type="ARBA" id="ARBA00048679"/>
    </source>
</evidence>
<proteinExistence type="predicted"/>
<evidence type="ECO:0000256" key="8">
    <source>
        <dbReference type="ARBA" id="ARBA00047899"/>
    </source>
</evidence>
<dbReference type="CDD" id="cd06577">
    <property type="entry name" value="PASTA_pknB"/>
    <property type="match status" value="3"/>
</dbReference>
<keyword evidence="12" id="KW-1133">Transmembrane helix</keyword>
<dbReference type="PROSITE" id="PS51178">
    <property type="entry name" value="PASTA"/>
    <property type="match status" value="3"/>
</dbReference>
<keyword evidence="12" id="KW-0472">Membrane</keyword>
<feature type="compositionally biased region" description="Basic and acidic residues" evidence="11">
    <location>
        <begin position="602"/>
        <end position="621"/>
    </location>
</feature>
<comment type="catalytic activity">
    <reaction evidence="8">
        <text>L-threonyl-[protein] + ATP = O-phospho-L-threonyl-[protein] + ADP + H(+)</text>
        <dbReference type="Rhea" id="RHEA:46608"/>
        <dbReference type="Rhea" id="RHEA-COMP:11060"/>
        <dbReference type="Rhea" id="RHEA-COMP:11605"/>
        <dbReference type="ChEBI" id="CHEBI:15378"/>
        <dbReference type="ChEBI" id="CHEBI:30013"/>
        <dbReference type="ChEBI" id="CHEBI:30616"/>
        <dbReference type="ChEBI" id="CHEBI:61977"/>
        <dbReference type="ChEBI" id="CHEBI:456216"/>
        <dbReference type="EC" id="2.7.11.1"/>
    </reaction>
</comment>
<feature type="region of interest" description="Disordered" evidence="11">
    <location>
        <begin position="602"/>
        <end position="629"/>
    </location>
</feature>
<dbReference type="PROSITE" id="PS00108">
    <property type="entry name" value="PROTEIN_KINASE_ST"/>
    <property type="match status" value="1"/>
</dbReference>
<dbReference type="PROSITE" id="PS50011">
    <property type="entry name" value="PROTEIN_KINASE_DOM"/>
    <property type="match status" value="1"/>
</dbReference>
<protein>
    <recommendedName>
        <fullName evidence="1">non-specific serine/threonine protein kinase</fullName>
        <ecNumber evidence="1">2.7.11.1</ecNumber>
    </recommendedName>
</protein>
<dbReference type="Gene3D" id="1.10.510.10">
    <property type="entry name" value="Transferase(Phosphotransferase) domain 1"/>
    <property type="match status" value="1"/>
</dbReference>
<comment type="catalytic activity">
    <reaction evidence="9">
        <text>L-seryl-[protein] + ATP = O-phospho-L-seryl-[protein] + ADP + H(+)</text>
        <dbReference type="Rhea" id="RHEA:17989"/>
        <dbReference type="Rhea" id="RHEA-COMP:9863"/>
        <dbReference type="Rhea" id="RHEA-COMP:11604"/>
        <dbReference type="ChEBI" id="CHEBI:15378"/>
        <dbReference type="ChEBI" id="CHEBI:29999"/>
        <dbReference type="ChEBI" id="CHEBI:30616"/>
        <dbReference type="ChEBI" id="CHEBI:83421"/>
        <dbReference type="ChEBI" id="CHEBI:456216"/>
        <dbReference type="EC" id="2.7.11.1"/>
    </reaction>
</comment>
<evidence type="ECO:0000256" key="10">
    <source>
        <dbReference type="PROSITE-ProRule" id="PRU10141"/>
    </source>
</evidence>
<dbReference type="PANTHER" id="PTHR43289:SF6">
    <property type="entry name" value="SERINE_THREONINE-PROTEIN KINASE NEKL-3"/>
    <property type="match status" value="1"/>
</dbReference>
<dbReference type="Pfam" id="PF03793">
    <property type="entry name" value="PASTA"/>
    <property type="match status" value="3"/>
</dbReference>
<dbReference type="InterPro" id="IPR005543">
    <property type="entry name" value="PASTA_dom"/>
</dbReference>
<keyword evidence="3" id="KW-0808">Transferase</keyword>
<dbReference type="RefSeq" id="WP_239262085.1">
    <property type="nucleotide sequence ID" value="NZ_JAKRCV010000005.1"/>
</dbReference>
<evidence type="ECO:0000256" key="6">
    <source>
        <dbReference type="ARBA" id="ARBA00022777"/>
    </source>
</evidence>
<accession>A0ABS9PYX3</accession>
<feature type="domain" description="PASTA" evidence="14">
    <location>
        <begin position="574"/>
        <end position="636"/>
    </location>
</feature>
<dbReference type="Gene3D" id="3.30.10.20">
    <property type="match status" value="3"/>
</dbReference>
<dbReference type="InterPro" id="IPR017441">
    <property type="entry name" value="Protein_kinase_ATP_BS"/>
</dbReference>
<evidence type="ECO:0000256" key="2">
    <source>
        <dbReference type="ARBA" id="ARBA00022527"/>
    </source>
</evidence>
<organism evidence="15 16">
    <name type="scientific">Arsenicicoccus bolidensis</name>
    <dbReference type="NCBI Taxonomy" id="229480"/>
    <lineage>
        <taxon>Bacteria</taxon>
        <taxon>Bacillati</taxon>
        <taxon>Actinomycetota</taxon>
        <taxon>Actinomycetes</taxon>
        <taxon>Micrococcales</taxon>
        <taxon>Intrasporangiaceae</taxon>
        <taxon>Arsenicicoccus</taxon>
    </lineage>
</organism>
<evidence type="ECO:0000256" key="5">
    <source>
        <dbReference type="ARBA" id="ARBA00022741"/>
    </source>
</evidence>
<feature type="binding site" evidence="10">
    <location>
        <position position="38"/>
    </location>
    <ligand>
        <name>ATP</name>
        <dbReference type="ChEBI" id="CHEBI:30616"/>
    </ligand>
</feature>
<dbReference type="CDD" id="cd14014">
    <property type="entry name" value="STKc_PknB_like"/>
    <property type="match status" value="1"/>
</dbReference>
<feature type="compositionally biased region" description="Pro residues" evidence="11">
    <location>
        <begin position="673"/>
        <end position="689"/>
    </location>
</feature>
<comment type="caution">
    <text evidence="15">The sequence shown here is derived from an EMBL/GenBank/DDBJ whole genome shotgun (WGS) entry which is preliminary data.</text>
</comment>
<keyword evidence="12" id="KW-0812">Transmembrane</keyword>
<dbReference type="PANTHER" id="PTHR43289">
    <property type="entry name" value="MITOGEN-ACTIVATED PROTEIN KINASE KINASE KINASE 20-RELATED"/>
    <property type="match status" value="1"/>
</dbReference>
<feature type="domain" description="Protein kinase" evidence="13">
    <location>
        <begin position="9"/>
        <end position="277"/>
    </location>
</feature>
<dbReference type="SUPFAM" id="SSF56112">
    <property type="entry name" value="Protein kinase-like (PK-like)"/>
    <property type="match status" value="1"/>
</dbReference>
<dbReference type="Proteomes" id="UP001521931">
    <property type="component" value="Unassembled WGS sequence"/>
</dbReference>
<evidence type="ECO:0000256" key="11">
    <source>
        <dbReference type="SAM" id="MobiDB-lite"/>
    </source>
</evidence>
<feature type="compositionally biased region" description="Basic and acidic residues" evidence="11">
    <location>
        <begin position="377"/>
        <end position="399"/>
    </location>
</feature>
<evidence type="ECO:0000256" key="1">
    <source>
        <dbReference type="ARBA" id="ARBA00012513"/>
    </source>
</evidence>
<dbReference type="EMBL" id="JAKRCV010000005">
    <property type="protein sequence ID" value="MCG7320828.1"/>
    <property type="molecule type" value="Genomic_DNA"/>
</dbReference>
<feature type="compositionally biased region" description="Low complexity" evidence="11">
    <location>
        <begin position="661"/>
        <end position="672"/>
    </location>
</feature>
<dbReference type="SMART" id="SM00740">
    <property type="entry name" value="PASTA"/>
    <property type="match status" value="3"/>
</dbReference>
<dbReference type="InterPro" id="IPR000719">
    <property type="entry name" value="Prot_kinase_dom"/>
</dbReference>
<dbReference type="EC" id="2.7.11.1" evidence="1"/>
<dbReference type="Pfam" id="PF00069">
    <property type="entry name" value="Pkinase"/>
    <property type="match status" value="1"/>
</dbReference>
<dbReference type="InterPro" id="IPR011009">
    <property type="entry name" value="Kinase-like_dom_sf"/>
</dbReference>
<evidence type="ECO:0000259" key="14">
    <source>
        <dbReference type="PROSITE" id="PS51178"/>
    </source>
</evidence>
<keyword evidence="16" id="KW-1185">Reference proteome</keyword>
<evidence type="ECO:0000313" key="15">
    <source>
        <dbReference type="EMBL" id="MCG7320828.1"/>
    </source>
</evidence>
<feature type="domain" description="PASTA" evidence="14">
    <location>
        <begin position="506"/>
        <end position="573"/>
    </location>
</feature>
<feature type="compositionally biased region" description="Pro residues" evidence="11">
    <location>
        <begin position="651"/>
        <end position="660"/>
    </location>
</feature>
<dbReference type="InterPro" id="IPR008271">
    <property type="entry name" value="Ser/Thr_kinase_AS"/>
</dbReference>
<keyword evidence="5 10" id="KW-0547">Nucleotide-binding</keyword>
<feature type="region of interest" description="Disordered" evidence="11">
    <location>
        <begin position="645"/>
        <end position="689"/>
    </location>
</feature>
<evidence type="ECO:0000256" key="12">
    <source>
        <dbReference type="SAM" id="Phobius"/>
    </source>
</evidence>
<evidence type="ECO:0000256" key="7">
    <source>
        <dbReference type="ARBA" id="ARBA00022840"/>
    </source>
</evidence>
<evidence type="ECO:0000256" key="4">
    <source>
        <dbReference type="ARBA" id="ARBA00022737"/>
    </source>
</evidence>
<evidence type="ECO:0000313" key="16">
    <source>
        <dbReference type="Proteomes" id="UP001521931"/>
    </source>
</evidence>
<reference evidence="15 16" key="1">
    <citation type="submission" date="2022-02" db="EMBL/GenBank/DDBJ databases">
        <title>Uncovering new skin microbiome diversity through culturing and metagenomics.</title>
        <authorList>
            <person name="Conlan S."/>
            <person name="Deming C."/>
            <person name="Nisc Comparative Sequencing Program N."/>
            <person name="Segre J.A."/>
        </authorList>
    </citation>
    <scope>NUCLEOTIDE SEQUENCE [LARGE SCALE GENOMIC DNA]</scope>
    <source>
        <strain evidence="15 16">ACRQZ</strain>
    </source>
</reference>
<feature type="transmembrane region" description="Helical" evidence="12">
    <location>
        <begin position="414"/>
        <end position="435"/>
    </location>
</feature>